<accession>A0ABP0H484</accession>
<dbReference type="EMBL" id="CAWYQH010000174">
    <property type="protein sequence ID" value="CAK8698238.1"/>
    <property type="molecule type" value="Genomic_DNA"/>
</dbReference>
<organism evidence="1 2">
    <name type="scientific">Clavelina lepadiformis</name>
    <name type="common">Light-bulb sea squirt</name>
    <name type="synonym">Ascidia lepadiformis</name>
    <dbReference type="NCBI Taxonomy" id="159417"/>
    <lineage>
        <taxon>Eukaryota</taxon>
        <taxon>Metazoa</taxon>
        <taxon>Chordata</taxon>
        <taxon>Tunicata</taxon>
        <taxon>Ascidiacea</taxon>
        <taxon>Aplousobranchia</taxon>
        <taxon>Clavelinidae</taxon>
        <taxon>Clavelina</taxon>
    </lineage>
</organism>
<protein>
    <submittedName>
        <fullName evidence="1">Uncharacterized protein</fullName>
    </submittedName>
</protein>
<proteinExistence type="predicted"/>
<evidence type="ECO:0000313" key="2">
    <source>
        <dbReference type="Proteomes" id="UP001642483"/>
    </source>
</evidence>
<sequence>MLSLVYNYMLMLQDCCRWSHGTVFFLYNAPFEKKICGSKTLWFAKFSHTTALKNSYRLTVHDAKLHHTSLIVLSTTDLKNFRFVLTKRAGACVFFLWLSASALL</sequence>
<comment type="caution">
    <text evidence="1">The sequence shown here is derived from an EMBL/GenBank/DDBJ whole genome shotgun (WGS) entry which is preliminary data.</text>
</comment>
<gene>
    <name evidence="1" type="ORF">CVLEPA_LOCUS31697</name>
</gene>
<keyword evidence="2" id="KW-1185">Reference proteome</keyword>
<name>A0ABP0H484_CLALP</name>
<dbReference type="Proteomes" id="UP001642483">
    <property type="component" value="Unassembled WGS sequence"/>
</dbReference>
<evidence type="ECO:0000313" key="1">
    <source>
        <dbReference type="EMBL" id="CAK8698238.1"/>
    </source>
</evidence>
<reference evidence="1 2" key="1">
    <citation type="submission" date="2024-02" db="EMBL/GenBank/DDBJ databases">
        <authorList>
            <person name="Daric V."/>
            <person name="Darras S."/>
        </authorList>
    </citation>
    <scope>NUCLEOTIDE SEQUENCE [LARGE SCALE GENOMIC DNA]</scope>
</reference>